<keyword evidence="12" id="KW-0175">Coiled coil</keyword>
<dbReference type="InterPro" id="IPR003660">
    <property type="entry name" value="HAMP_dom"/>
</dbReference>
<keyword evidence="8" id="KW-0418">Kinase</keyword>
<keyword evidence="7" id="KW-0547">Nucleotide-binding</keyword>
<dbReference type="PANTHER" id="PTHR45528:SF1">
    <property type="entry name" value="SENSOR HISTIDINE KINASE CPXA"/>
    <property type="match status" value="1"/>
</dbReference>
<evidence type="ECO:0000256" key="13">
    <source>
        <dbReference type="SAM" id="Phobius"/>
    </source>
</evidence>
<keyword evidence="5" id="KW-0597">Phosphoprotein</keyword>
<evidence type="ECO:0000256" key="10">
    <source>
        <dbReference type="ARBA" id="ARBA00023012"/>
    </source>
</evidence>
<evidence type="ECO:0000256" key="8">
    <source>
        <dbReference type="ARBA" id="ARBA00022777"/>
    </source>
</evidence>
<evidence type="ECO:0000256" key="9">
    <source>
        <dbReference type="ARBA" id="ARBA00022840"/>
    </source>
</evidence>
<keyword evidence="4" id="KW-1003">Cell membrane</keyword>
<keyword evidence="6" id="KW-0808">Transferase</keyword>
<evidence type="ECO:0000256" key="12">
    <source>
        <dbReference type="SAM" id="Coils"/>
    </source>
</evidence>
<evidence type="ECO:0000256" key="11">
    <source>
        <dbReference type="ARBA" id="ARBA00023136"/>
    </source>
</evidence>
<evidence type="ECO:0000256" key="2">
    <source>
        <dbReference type="ARBA" id="ARBA00004651"/>
    </source>
</evidence>
<comment type="catalytic activity">
    <reaction evidence="1">
        <text>ATP + protein L-histidine = ADP + protein N-phospho-L-histidine.</text>
        <dbReference type="EC" id="2.7.13.3"/>
    </reaction>
</comment>
<dbReference type="EC" id="2.7.13.3" evidence="3"/>
<dbReference type="AlphaFoldDB" id="A0A0F9AN17"/>
<evidence type="ECO:0000256" key="4">
    <source>
        <dbReference type="ARBA" id="ARBA00022475"/>
    </source>
</evidence>
<evidence type="ECO:0000256" key="1">
    <source>
        <dbReference type="ARBA" id="ARBA00000085"/>
    </source>
</evidence>
<dbReference type="PROSITE" id="PS50885">
    <property type="entry name" value="HAMP"/>
    <property type="match status" value="1"/>
</dbReference>
<name>A0A0F9AN17_9ZZZZ</name>
<feature type="transmembrane region" description="Helical" evidence="13">
    <location>
        <begin position="183"/>
        <end position="204"/>
    </location>
</feature>
<dbReference type="GO" id="GO:0005524">
    <property type="term" value="F:ATP binding"/>
    <property type="evidence" value="ECO:0007669"/>
    <property type="project" value="UniProtKB-KW"/>
</dbReference>
<protein>
    <recommendedName>
        <fullName evidence="3">histidine kinase</fullName>
        <ecNumber evidence="3">2.7.13.3</ecNumber>
    </recommendedName>
</protein>
<evidence type="ECO:0000256" key="7">
    <source>
        <dbReference type="ARBA" id="ARBA00022741"/>
    </source>
</evidence>
<keyword evidence="9" id="KW-0067">ATP-binding</keyword>
<feature type="coiled-coil region" evidence="12">
    <location>
        <begin position="155"/>
        <end position="182"/>
    </location>
</feature>
<organism evidence="15">
    <name type="scientific">marine sediment metagenome</name>
    <dbReference type="NCBI Taxonomy" id="412755"/>
    <lineage>
        <taxon>unclassified sequences</taxon>
        <taxon>metagenomes</taxon>
        <taxon>ecological metagenomes</taxon>
    </lineage>
</organism>
<comment type="caution">
    <text evidence="15">The sequence shown here is derived from an EMBL/GenBank/DDBJ whole genome shotgun (WGS) entry which is preliminary data.</text>
</comment>
<dbReference type="Pfam" id="PF12729">
    <property type="entry name" value="4HB_MCP_1"/>
    <property type="match status" value="1"/>
</dbReference>
<dbReference type="GO" id="GO:0000155">
    <property type="term" value="F:phosphorelay sensor kinase activity"/>
    <property type="evidence" value="ECO:0007669"/>
    <property type="project" value="TreeGrafter"/>
</dbReference>
<keyword evidence="10" id="KW-0902">Two-component regulatory system</keyword>
<accession>A0A0F9AN17</accession>
<evidence type="ECO:0000313" key="15">
    <source>
        <dbReference type="EMBL" id="KKK73616.1"/>
    </source>
</evidence>
<gene>
    <name evidence="15" type="ORF">LCGC14_2892050</name>
</gene>
<feature type="non-terminal residue" evidence="15">
    <location>
        <position position="290"/>
    </location>
</feature>
<keyword evidence="13" id="KW-0812">Transmembrane</keyword>
<dbReference type="InterPro" id="IPR050398">
    <property type="entry name" value="HssS/ArlS-like"/>
</dbReference>
<reference evidence="15" key="1">
    <citation type="journal article" date="2015" name="Nature">
        <title>Complex archaea that bridge the gap between prokaryotes and eukaryotes.</title>
        <authorList>
            <person name="Spang A."/>
            <person name="Saw J.H."/>
            <person name="Jorgensen S.L."/>
            <person name="Zaremba-Niedzwiedzka K."/>
            <person name="Martijn J."/>
            <person name="Lind A.E."/>
            <person name="van Eijk R."/>
            <person name="Schleper C."/>
            <person name="Guy L."/>
            <person name="Ettema T.J."/>
        </authorList>
    </citation>
    <scope>NUCLEOTIDE SEQUENCE</scope>
</reference>
<dbReference type="SUPFAM" id="SSF158472">
    <property type="entry name" value="HAMP domain-like"/>
    <property type="match status" value="1"/>
</dbReference>
<dbReference type="InterPro" id="IPR024478">
    <property type="entry name" value="HlyB_4HB_MCP"/>
</dbReference>
<dbReference type="PANTHER" id="PTHR45528">
    <property type="entry name" value="SENSOR HISTIDINE KINASE CPXA"/>
    <property type="match status" value="1"/>
</dbReference>
<dbReference type="Pfam" id="PF00672">
    <property type="entry name" value="HAMP"/>
    <property type="match status" value="1"/>
</dbReference>
<dbReference type="SMART" id="SM00304">
    <property type="entry name" value="HAMP"/>
    <property type="match status" value="1"/>
</dbReference>
<feature type="domain" description="HAMP" evidence="14">
    <location>
        <begin position="207"/>
        <end position="259"/>
    </location>
</feature>
<keyword evidence="11 13" id="KW-0472">Membrane</keyword>
<dbReference type="GO" id="GO:0005886">
    <property type="term" value="C:plasma membrane"/>
    <property type="evidence" value="ECO:0007669"/>
    <property type="project" value="UniProtKB-SubCell"/>
</dbReference>
<evidence type="ECO:0000256" key="3">
    <source>
        <dbReference type="ARBA" id="ARBA00012438"/>
    </source>
</evidence>
<dbReference type="Gene3D" id="6.10.340.10">
    <property type="match status" value="1"/>
</dbReference>
<evidence type="ECO:0000256" key="5">
    <source>
        <dbReference type="ARBA" id="ARBA00022553"/>
    </source>
</evidence>
<evidence type="ECO:0000259" key="14">
    <source>
        <dbReference type="PROSITE" id="PS50885"/>
    </source>
</evidence>
<dbReference type="CDD" id="cd06225">
    <property type="entry name" value="HAMP"/>
    <property type="match status" value="1"/>
</dbReference>
<evidence type="ECO:0000256" key="6">
    <source>
        <dbReference type="ARBA" id="ARBA00022679"/>
    </source>
</evidence>
<dbReference type="EMBL" id="LAZR01056705">
    <property type="protein sequence ID" value="KKK73616.1"/>
    <property type="molecule type" value="Genomic_DNA"/>
</dbReference>
<proteinExistence type="predicted"/>
<comment type="subcellular location">
    <subcellularLocation>
        <location evidence="2">Cell membrane</location>
        <topology evidence="2">Multi-pass membrane protein</topology>
    </subcellularLocation>
</comment>
<sequence length="290" mass="32468">MKVRTRLVVGFAVVAVLIITTGVLSLHTYLQIHEEVEKLNDDIVPDALATAKMEQLATETHFHLMEYMIYGEEKDRGLVQSGLEDLKKAGLEHLKHETHIGLEERKKAKELMAKTRSFASAVAGIIDLKRRGVVTADELFRKKYETVHPAFSTLTKQLKGHMETHREKLAEAKRDVHKAYTRGLAVLVLATTGALLAGFATAFITSRSITRPVQTLQEGAANIAKGNLDFRINLKQKDEIGQLGRAFDRMSEDLSDTLVSKEALENANRQLEFEITQRKKAEEAIHASEE</sequence>
<keyword evidence="13" id="KW-1133">Transmembrane helix</keyword>